<accession>A0A1H8Y899</accession>
<evidence type="ECO:0000313" key="2">
    <source>
        <dbReference type="Proteomes" id="UP000198582"/>
    </source>
</evidence>
<evidence type="ECO:0000313" key="1">
    <source>
        <dbReference type="EMBL" id="SEP48359.1"/>
    </source>
</evidence>
<dbReference type="EMBL" id="FOEF01000012">
    <property type="protein sequence ID" value="SEP48359.1"/>
    <property type="molecule type" value="Genomic_DNA"/>
</dbReference>
<dbReference type="Proteomes" id="UP000198582">
    <property type="component" value="Unassembled WGS sequence"/>
</dbReference>
<proteinExistence type="predicted"/>
<sequence length="34" mass="3945">MWIWDFVYPDLRLLSAVEVYETDTSGCTLTGYSL</sequence>
<dbReference type="AlphaFoldDB" id="A0A1H8Y899"/>
<dbReference type="STRING" id="394193.SAMN04489732_11211"/>
<gene>
    <name evidence="1" type="ORF">SAMN04489732_11211</name>
</gene>
<protein>
    <submittedName>
        <fullName evidence="1">Uncharacterized protein</fullName>
    </submittedName>
</protein>
<organism evidence="1 2">
    <name type="scientific">Amycolatopsis saalfeldensis</name>
    <dbReference type="NCBI Taxonomy" id="394193"/>
    <lineage>
        <taxon>Bacteria</taxon>
        <taxon>Bacillati</taxon>
        <taxon>Actinomycetota</taxon>
        <taxon>Actinomycetes</taxon>
        <taxon>Pseudonocardiales</taxon>
        <taxon>Pseudonocardiaceae</taxon>
        <taxon>Amycolatopsis</taxon>
    </lineage>
</organism>
<keyword evidence="2" id="KW-1185">Reference proteome</keyword>
<reference evidence="1 2" key="1">
    <citation type="submission" date="2016-10" db="EMBL/GenBank/DDBJ databases">
        <authorList>
            <person name="de Groot N.N."/>
        </authorList>
    </citation>
    <scope>NUCLEOTIDE SEQUENCE [LARGE SCALE GENOMIC DNA]</scope>
    <source>
        <strain evidence="1 2">DSM 44993</strain>
    </source>
</reference>
<name>A0A1H8Y899_9PSEU</name>